<evidence type="ECO:0000313" key="2">
    <source>
        <dbReference type="Proteomes" id="UP000824120"/>
    </source>
</evidence>
<dbReference type="OrthoDB" id="907976at2759"/>
<organism evidence="1 2">
    <name type="scientific">Solanum commersonii</name>
    <name type="common">Commerson's wild potato</name>
    <name type="synonym">Commerson's nightshade</name>
    <dbReference type="NCBI Taxonomy" id="4109"/>
    <lineage>
        <taxon>Eukaryota</taxon>
        <taxon>Viridiplantae</taxon>
        <taxon>Streptophyta</taxon>
        <taxon>Embryophyta</taxon>
        <taxon>Tracheophyta</taxon>
        <taxon>Spermatophyta</taxon>
        <taxon>Magnoliopsida</taxon>
        <taxon>eudicotyledons</taxon>
        <taxon>Gunneridae</taxon>
        <taxon>Pentapetalae</taxon>
        <taxon>asterids</taxon>
        <taxon>lamiids</taxon>
        <taxon>Solanales</taxon>
        <taxon>Solanaceae</taxon>
        <taxon>Solanoideae</taxon>
        <taxon>Solaneae</taxon>
        <taxon>Solanum</taxon>
    </lineage>
</organism>
<keyword evidence="2" id="KW-1185">Reference proteome</keyword>
<protein>
    <submittedName>
        <fullName evidence="1">Uncharacterized protein</fullName>
    </submittedName>
</protein>
<evidence type="ECO:0000313" key="1">
    <source>
        <dbReference type="EMBL" id="KAG5621163.1"/>
    </source>
</evidence>
<dbReference type="Proteomes" id="UP000824120">
    <property type="component" value="Chromosome 2"/>
</dbReference>
<gene>
    <name evidence="1" type="ORF">H5410_006381</name>
</gene>
<proteinExistence type="predicted"/>
<name>A0A9J6AA45_SOLCO</name>
<dbReference type="EMBL" id="JACXVP010000002">
    <property type="protein sequence ID" value="KAG5621163.1"/>
    <property type="molecule type" value="Genomic_DNA"/>
</dbReference>
<reference evidence="1 2" key="1">
    <citation type="submission" date="2020-09" db="EMBL/GenBank/DDBJ databases">
        <title>De no assembly of potato wild relative species, Solanum commersonii.</title>
        <authorList>
            <person name="Cho K."/>
        </authorList>
    </citation>
    <scope>NUCLEOTIDE SEQUENCE [LARGE SCALE GENOMIC DNA]</scope>
    <source>
        <strain evidence="1">LZ3.2</strain>
        <tissue evidence="1">Leaf</tissue>
    </source>
</reference>
<comment type="caution">
    <text evidence="1">The sequence shown here is derived from an EMBL/GenBank/DDBJ whole genome shotgun (WGS) entry which is preliminary data.</text>
</comment>
<dbReference type="AlphaFoldDB" id="A0A9J6AA45"/>
<sequence>MENGGDSLVPKLAGWNLNDSNNPKNNDGLYQVLKAVEAAEATIKQQMFGRRSSLVALPPHYIVMVAGPKLVWDNMGGAGAV</sequence>
<accession>A0A9J6AA45</accession>